<gene>
    <name evidence="9" type="primary">PIF4_16</name>
    <name evidence="9" type="ORF">Zm00014a_034739</name>
</gene>
<dbReference type="Proteomes" id="UP000251960">
    <property type="component" value="Chromosome 4"/>
</dbReference>
<feature type="domain" description="Helitron helicase-like" evidence="8">
    <location>
        <begin position="962"/>
        <end position="1049"/>
    </location>
</feature>
<dbReference type="InterPro" id="IPR027417">
    <property type="entry name" value="P-loop_NTPase"/>
</dbReference>
<feature type="signal peptide" evidence="6">
    <location>
        <begin position="1"/>
        <end position="22"/>
    </location>
</feature>
<dbReference type="GO" id="GO:0003677">
    <property type="term" value="F:DNA binding"/>
    <property type="evidence" value="ECO:0007669"/>
    <property type="project" value="InterPro"/>
</dbReference>
<proteinExistence type="inferred from homology"/>
<dbReference type="ExpressionAtlas" id="A0A3L6F1E4">
    <property type="expression patterns" value="baseline and differential"/>
</dbReference>
<feature type="compositionally biased region" description="Acidic residues" evidence="5">
    <location>
        <begin position="751"/>
        <end position="766"/>
    </location>
</feature>
<keyword evidence="4" id="KW-0234">DNA repair</keyword>
<accession>A0A3L6F1E4</accession>
<dbReference type="GO" id="GO:0000723">
    <property type="term" value="P:telomere maintenance"/>
    <property type="evidence" value="ECO:0007669"/>
    <property type="project" value="InterPro"/>
</dbReference>
<feature type="region of interest" description="Disordered" evidence="5">
    <location>
        <begin position="24"/>
        <end position="53"/>
    </location>
</feature>
<feature type="region of interest" description="Disordered" evidence="5">
    <location>
        <begin position="439"/>
        <end position="522"/>
    </location>
</feature>
<comment type="catalytic activity">
    <reaction evidence="4">
        <text>ATP + H2O = ADP + phosphate + H(+)</text>
        <dbReference type="Rhea" id="RHEA:13065"/>
        <dbReference type="ChEBI" id="CHEBI:15377"/>
        <dbReference type="ChEBI" id="CHEBI:15378"/>
        <dbReference type="ChEBI" id="CHEBI:30616"/>
        <dbReference type="ChEBI" id="CHEBI:43474"/>
        <dbReference type="ChEBI" id="CHEBI:456216"/>
        <dbReference type="EC" id="5.6.2.3"/>
    </reaction>
</comment>
<dbReference type="GO" id="GO:0016887">
    <property type="term" value="F:ATP hydrolysis activity"/>
    <property type="evidence" value="ECO:0007669"/>
    <property type="project" value="RHEA"/>
</dbReference>
<keyword evidence="4" id="KW-0378">Hydrolase</keyword>
<comment type="subcellular location">
    <subcellularLocation>
        <location evidence="1">Nucleus</location>
    </subcellularLocation>
</comment>
<feature type="region of interest" description="Disordered" evidence="5">
    <location>
        <begin position="541"/>
        <end position="575"/>
    </location>
</feature>
<comment type="caution">
    <text evidence="9">The sequence shown here is derived from an EMBL/GenBank/DDBJ whole genome shotgun (WGS) entry which is preliminary data.</text>
</comment>
<comment type="similarity">
    <text evidence="4">Belongs to the helicase family.</text>
</comment>
<dbReference type="PROSITE" id="PS00032">
    <property type="entry name" value="ANTENNAPEDIA"/>
    <property type="match status" value="1"/>
</dbReference>
<dbReference type="GO" id="GO:0006310">
    <property type="term" value="P:DNA recombination"/>
    <property type="evidence" value="ECO:0007669"/>
    <property type="project" value="UniProtKB-KW"/>
</dbReference>
<feature type="domain" description="Helitron helicase-like" evidence="8">
    <location>
        <begin position="1050"/>
        <end position="1086"/>
    </location>
</feature>
<dbReference type="EC" id="5.6.2.3" evidence="4"/>
<protein>
    <recommendedName>
        <fullName evidence="4">ATP-dependent DNA helicase</fullName>
        <ecNumber evidence="4">5.6.2.3</ecNumber>
    </recommendedName>
</protein>
<dbReference type="Gene3D" id="3.40.50.300">
    <property type="entry name" value="P-loop containing nucleotide triphosphate hydrolases"/>
    <property type="match status" value="1"/>
</dbReference>
<dbReference type="EMBL" id="NCVQ01000005">
    <property type="protein sequence ID" value="PWZ26870.1"/>
    <property type="molecule type" value="Genomic_DNA"/>
</dbReference>
<dbReference type="InterPro" id="IPR025476">
    <property type="entry name" value="Helitron_helicase-like"/>
</dbReference>
<feature type="region of interest" description="Disordered" evidence="5">
    <location>
        <begin position="747"/>
        <end position="776"/>
    </location>
</feature>
<dbReference type="PANTHER" id="PTHR31656">
    <property type="entry name" value="ROOT CAP DOMAIN-CONTAINING PROTEIN"/>
    <property type="match status" value="1"/>
</dbReference>
<organism evidence="9">
    <name type="scientific">Zea mays</name>
    <name type="common">Maize</name>
    <dbReference type="NCBI Taxonomy" id="4577"/>
    <lineage>
        <taxon>Eukaryota</taxon>
        <taxon>Viridiplantae</taxon>
        <taxon>Streptophyta</taxon>
        <taxon>Embryophyta</taxon>
        <taxon>Tracheophyta</taxon>
        <taxon>Spermatophyta</taxon>
        <taxon>Magnoliopsida</taxon>
        <taxon>Liliopsida</taxon>
        <taxon>Poales</taxon>
        <taxon>Poaceae</taxon>
        <taxon>PACMAD clade</taxon>
        <taxon>Panicoideae</taxon>
        <taxon>Andropogonodae</taxon>
        <taxon>Andropogoneae</taxon>
        <taxon>Tripsacinae</taxon>
        <taxon>Zea</taxon>
    </lineage>
</organism>
<dbReference type="GO" id="GO:0005634">
    <property type="term" value="C:nucleus"/>
    <property type="evidence" value="ECO:0007669"/>
    <property type="project" value="UniProtKB-SubCell"/>
</dbReference>
<evidence type="ECO:0000259" key="7">
    <source>
        <dbReference type="Pfam" id="PF05970"/>
    </source>
</evidence>
<name>A0A3L6F1E4_MAIZE</name>
<evidence type="ECO:0000256" key="2">
    <source>
        <dbReference type="ARBA" id="ARBA00022473"/>
    </source>
</evidence>
<keyword evidence="6" id="KW-0732">Signal</keyword>
<keyword evidence="4" id="KW-0067">ATP-binding</keyword>
<keyword evidence="4" id="KW-0227">DNA damage</keyword>
<reference evidence="9" key="1">
    <citation type="journal article" date="2018" name="Nat. Genet.">
        <title>Extensive intraspecific gene order and gene structural variations between Mo17 and other maize genomes.</title>
        <authorList>
            <person name="Sun S."/>
            <person name="Zhou Y."/>
            <person name="Chen J."/>
            <person name="Shi J."/>
            <person name="Zhao H."/>
            <person name="Zhao H."/>
            <person name="Song W."/>
            <person name="Zhang M."/>
            <person name="Cui Y."/>
            <person name="Dong X."/>
            <person name="Liu H."/>
            <person name="Ma X."/>
            <person name="Jiao Y."/>
            <person name="Wang B."/>
            <person name="Wei X."/>
            <person name="Stein J.C."/>
            <person name="Glaubitz J.C."/>
            <person name="Lu F."/>
            <person name="Yu G."/>
            <person name="Liang C."/>
            <person name="Fengler K."/>
            <person name="Li B."/>
            <person name="Rafalski A."/>
            <person name="Schnable P.S."/>
            <person name="Ware D.H."/>
            <person name="Buckler E.S."/>
            <person name="Lai J."/>
        </authorList>
    </citation>
    <scope>NUCLEOTIDE SEQUENCE [LARGE SCALE GENOMIC DNA]</scope>
    <source>
        <tissue evidence="9">Seedling</tissue>
    </source>
</reference>
<feature type="compositionally biased region" description="Polar residues" evidence="5">
    <location>
        <begin position="439"/>
        <end position="456"/>
    </location>
</feature>
<feature type="domain" description="DNA helicase Pif1-like DEAD-box helicase" evidence="7">
    <location>
        <begin position="1300"/>
        <end position="1481"/>
    </location>
</feature>
<dbReference type="Pfam" id="PF05970">
    <property type="entry name" value="PIF1"/>
    <property type="match status" value="1"/>
</dbReference>
<evidence type="ECO:0000256" key="5">
    <source>
        <dbReference type="SAM" id="MobiDB-lite"/>
    </source>
</evidence>
<keyword evidence="2" id="KW-0217">Developmental protein</keyword>
<dbReference type="GO" id="GO:0005524">
    <property type="term" value="F:ATP binding"/>
    <property type="evidence" value="ECO:0007669"/>
    <property type="project" value="UniProtKB-KW"/>
</dbReference>
<dbReference type="Pfam" id="PF14214">
    <property type="entry name" value="Helitron_like_N"/>
    <property type="match status" value="2"/>
</dbReference>
<evidence type="ECO:0000259" key="8">
    <source>
        <dbReference type="Pfam" id="PF14214"/>
    </source>
</evidence>
<keyword evidence="3" id="KW-0539">Nucleus</keyword>
<comment type="cofactor">
    <cofactor evidence="4">
        <name>Mg(2+)</name>
        <dbReference type="ChEBI" id="CHEBI:18420"/>
    </cofactor>
</comment>
<dbReference type="InterPro" id="IPR010285">
    <property type="entry name" value="DNA_helicase_pif1-like_DEAD"/>
</dbReference>
<dbReference type="InterPro" id="IPR009646">
    <property type="entry name" value="Root_cap"/>
</dbReference>
<keyword evidence="4" id="KW-0233">DNA recombination</keyword>
<dbReference type="GO" id="GO:0006281">
    <property type="term" value="P:DNA repair"/>
    <property type="evidence" value="ECO:0007669"/>
    <property type="project" value="UniProtKB-KW"/>
</dbReference>
<dbReference type="GO" id="GO:0003700">
    <property type="term" value="F:DNA-binding transcription factor activity"/>
    <property type="evidence" value="ECO:0007669"/>
    <property type="project" value="InterPro"/>
</dbReference>
<evidence type="ECO:0000256" key="1">
    <source>
        <dbReference type="ARBA" id="ARBA00004123"/>
    </source>
</evidence>
<dbReference type="GO" id="GO:0043139">
    <property type="term" value="F:5'-3' DNA helicase activity"/>
    <property type="evidence" value="ECO:0007669"/>
    <property type="project" value="UniProtKB-EC"/>
</dbReference>
<feature type="compositionally biased region" description="Basic and acidic residues" evidence="5">
    <location>
        <begin position="36"/>
        <end position="50"/>
    </location>
</feature>
<dbReference type="SUPFAM" id="SSF52540">
    <property type="entry name" value="P-loop containing nucleoside triphosphate hydrolases"/>
    <property type="match status" value="2"/>
</dbReference>
<evidence type="ECO:0000256" key="4">
    <source>
        <dbReference type="RuleBase" id="RU363044"/>
    </source>
</evidence>
<sequence length="1566" mass="176036">MARLGALIPLAILLLAAVAATAAPSDRPPKAQGPKPHKEKEKEKEKEKPKPMKVKCRPRKLYPYCPGKPMECPAECSQSCYADCNSCKPVCVCSVPGACGDPRFIGGDGNAFYFHGRRDADFCVLSDRDLHINAHFIGKHGADGMSRDFTWIQAIAVLFDGHELYVGARKTAAWDDDVDRMELTLDGEPVRLLPGTDAAWTSGAVPALSVTRTSAANGVLVSLDGRFTIRANAVPITEEESRVHRYGVTADDCLAHLDLAFKFGALTADVHGVVGQTYRSDYVNRFDVKASMPTMGGDSNYTTSSLFAADCAVARYAPSGGSRDDGVAMVSEIAGITCASGMGGQGVVLVINQIICSWEHFLVKQLLIETVAGIVVIYLVFRFWRKEDPKDLEQQNLRFPHCGHMRVQPTLTLLQIFFSENGEPTETYLMGHAGRTQFTDISNTSTKGDQNGSNSLGPMVDANERKRQRDKKRYASMSVEQNNENNRKRREARQRNKELPIMPESSRGPVKNTSSAGNSIERKRQMDRERIATMSVEQRNKFNKKRCETHQRNKGQNVMPNVLGDGDKKENVDPDDDSDWMHKNEGFQANDIVATTDLLTQGITRESRLKRLRLYNQTPRRKEAKIEYMRKHRALQADTLNHTSIAMEDPTYTPEVVHPTTDATKPNGSSITPDDWVIPEFIRTPFLPASTQTKDVGTFDMSTEAVRRKHHVTRGERQAILARRNQQFEASIAKNVATLIGDTISDADINNNDEETDDDNEIDGTQDESIATDVPDPYDKVYSNLPEETHMLKHVPDCGYCTTKKFEYEPPGFCCRGGKVELAPLETPPQLMRLWDSADSDAKHFHDNIRFFSGHFSFTSLYCCLDSMTTNVRDSGIYTFGAQGIMYHNIKSFGKEDGPEHKHLELYFYDDDPSLEHRYQVNLDGMQISQRLVYPWMKWMHIVRRIGQLMQMMKIQIFPGVFNPILHGKRLFQQFAVDTYIKIESSRLDFIRKNQDRLRADLYQGLVDSMLDGDIRAEKVGKQTVLLTSFIGGPRDMKHRYMDAMALVLQELKHRLTKQDILCKVRAYVYITEFQKRGLPHAHFLLIMQRKYKLTCPEQYDLLISAEIPHNKYPELRKMVIKHMMHGSCGSLNPNCPCTKGHASCKNHYPGLSVTQPCKGRTHTRFTDVVMMGACGSIKAIKYLFKYIYKGQNRASVVMRDASKADDDVDEIKQYRDARCHRRCDDFLPHYWCTKHLDAMSEDYQRRSQSKTRVERMVLIDIRNMLQSMGKDIKTFPLPPIIDAYDDAVGTAREVYEEENGPGGTGKTYLYKVLLATLRSQGKIAVAIATSGVAASILPGGRTAHSRFKIPLTIDDGAVCSFTKQSGTAELLRKASLIIWGKASMTKRQAMEALDNSVRDIMGRPGLPFGGKTIVFDGDFRQVLPVVRKGSRAQVVASSLRMSYLWESMSHLKLVSNMRAKNDPWFAEYLLRVGGGTENTNSNSNIHLPDEGQTIPNIGVYLPEPVFSHGQLYVALSRAIARSNIKILAIPAIDGNKKSRKGVRKNPAIDYGTCTKNIVYKEVLTN</sequence>
<feature type="chain" id="PRO_5018238960" description="ATP-dependent DNA helicase" evidence="6">
    <location>
        <begin position="23"/>
        <end position="1566"/>
    </location>
</feature>
<evidence type="ECO:0000313" key="9">
    <source>
        <dbReference type="EMBL" id="PWZ26870.1"/>
    </source>
</evidence>
<keyword evidence="4" id="KW-0547">Nucleotide-binding</keyword>
<dbReference type="InterPro" id="IPR001827">
    <property type="entry name" value="Homeobox_Antennapedia_CS"/>
</dbReference>
<keyword evidence="4 9" id="KW-0347">Helicase</keyword>
<evidence type="ECO:0000256" key="6">
    <source>
        <dbReference type="SAM" id="SignalP"/>
    </source>
</evidence>
<evidence type="ECO:0000256" key="3">
    <source>
        <dbReference type="ARBA" id="ARBA00023242"/>
    </source>
</evidence>
<dbReference type="Pfam" id="PF06830">
    <property type="entry name" value="Root_cap"/>
    <property type="match status" value="1"/>
</dbReference>